<evidence type="ECO:0000256" key="1">
    <source>
        <dbReference type="ARBA" id="ARBA00004141"/>
    </source>
</evidence>
<feature type="transmembrane region" description="Helical" evidence="5">
    <location>
        <begin position="70"/>
        <end position="90"/>
    </location>
</feature>
<dbReference type="EMBL" id="CAESGF010000006">
    <property type="protein sequence ID" value="CAB4363500.1"/>
    <property type="molecule type" value="Genomic_DNA"/>
</dbReference>
<proteinExistence type="predicted"/>
<gene>
    <name evidence="7" type="ORF">UFOPK2656_01205</name>
    <name evidence="8" type="ORF">UFOPK3099_02912</name>
    <name evidence="9" type="ORF">UFOPK3651_01410</name>
    <name evidence="10" type="ORF">UFOPK3931_03396</name>
    <name evidence="6" type="ORF">UFOPK4189_01279</name>
</gene>
<dbReference type="EMBL" id="CAFAAV010000343">
    <property type="protein sequence ID" value="CAB4835871.1"/>
    <property type="molecule type" value="Genomic_DNA"/>
</dbReference>
<keyword evidence="4 5" id="KW-0472">Membrane</keyword>
<sequence length="117" mass="11963">MFIACLVVTLTTALMLLASAAMKLKKDPKVIENINGVVGFPLRYIPVLAVLEFAGAVGLLVGLAVAPLGAAAGIGAALYMLGAIIAHIRVKDMKGIATPMLPMLLAIAAVVLRIATA</sequence>
<protein>
    <submittedName>
        <fullName evidence="9">Unannotated protein</fullName>
    </submittedName>
</protein>
<organism evidence="9">
    <name type="scientific">freshwater metagenome</name>
    <dbReference type="NCBI Taxonomy" id="449393"/>
    <lineage>
        <taxon>unclassified sequences</taxon>
        <taxon>metagenomes</taxon>
        <taxon>ecological metagenomes</taxon>
    </lineage>
</organism>
<evidence type="ECO:0000256" key="3">
    <source>
        <dbReference type="ARBA" id="ARBA00022989"/>
    </source>
</evidence>
<keyword evidence="2 5" id="KW-0812">Transmembrane</keyword>
<dbReference type="AlphaFoldDB" id="A0A6J7IHV5"/>
<dbReference type="GO" id="GO:0016020">
    <property type="term" value="C:membrane"/>
    <property type="evidence" value="ECO:0007669"/>
    <property type="project" value="UniProtKB-SubCell"/>
</dbReference>
<comment type="subcellular location">
    <subcellularLocation>
        <location evidence="1">Membrane</location>
        <topology evidence="1">Multi-pass membrane protein</topology>
    </subcellularLocation>
</comment>
<dbReference type="InterPro" id="IPR032808">
    <property type="entry name" value="DoxX"/>
</dbReference>
<name>A0A6J7IHV5_9ZZZZ</name>
<evidence type="ECO:0000313" key="6">
    <source>
        <dbReference type="EMBL" id="CAB4363500.1"/>
    </source>
</evidence>
<evidence type="ECO:0000313" key="8">
    <source>
        <dbReference type="EMBL" id="CAB4835871.1"/>
    </source>
</evidence>
<keyword evidence="3 5" id="KW-1133">Transmembrane helix</keyword>
<evidence type="ECO:0000256" key="4">
    <source>
        <dbReference type="ARBA" id="ARBA00023136"/>
    </source>
</evidence>
<evidence type="ECO:0000313" key="9">
    <source>
        <dbReference type="EMBL" id="CAB4929924.1"/>
    </source>
</evidence>
<feature type="transmembrane region" description="Helical" evidence="5">
    <location>
        <begin position="44"/>
        <end position="63"/>
    </location>
</feature>
<dbReference type="EMBL" id="CAFBOL010000176">
    <property type="protein sequence ID" value="CAB5021629.1"/>
    <property type="molecule type" value="Genomic_DNA"/>
</dbReference>
<evidence type="ECO:0000256" key="5">
    <source>
        <dbReference type="SAM" id="Phobius"/>
    </source>
</evidence>
<reference evidence="9" key="1">
    <citation type="submission" date="2020-05" db="EMBL/GenBank/DDBJ databases">
        <authorList>
            <person name="Chiriac C."/>
            <person name="Salcher M."/>
            <person name="Ghai R."/>
            <person name="Kavagutti S V."/>
        </authorList>
    </citation>
    <scope>NUCLEOTIDE SEQUENCE</scope>
</reference>
<dbReference type="Pfam" id="PF13564">
    <property type="entry name" value="DoxX_2"/>
    <property type="match status" value="1"/>
</dbReference>
<dbReference type="EMBL" id="CAFBMT010000006">
    <property type="protein sequence ID" value="CAB4929924.1"/>
    <property type="molecule type" value="Genomic_DNA"/>
</dbReference>
<accession>A0A6J7IHV5</accession>
<evidence type="ECO:0000313" key="10">
    <source>
        <dbReference type="EMBL" id="CAB5021629.1"/>
    </source>
</evidence>
<evidence type="ECO:0000313" key="7">
    <source>
        <dbReference type="EMBL" id="CAB4719377.1"/>
    </source>
</evidence>
<feature type="transmembrane region" description="Helical" evidence="5">
    <location>
        <begin position="96"/>
        <end position="115"/>
    </location>
</feature>
<dbReference type="EMBL" id="CAEZYF010000006">
    <property type="protein sequence ID" value="CAB4719377.1"/>
    <property type="molecule type" value="Genomic_DNA"/>
</dbReference>
<evidence type="ECO:0000256" key="2">
    <source>
        <dbReference type="ARBA" id="ARBA00022692"/>
    </source>
</evidence>